<dbReference type="SUPFAM" id="SSF54211">
    <property type="entry name" value="Ribosomal protein S5 domain 2-like"/>
    <property type="match status" value="1"/>
</dbReference>
<keyword evidence="1" id="KW-0173">Coenzyme A biosynthesis</keyword>
<comment type="pathway">
    <text evidence="1">Cofactor biosynthesis; coenzyme A biosynthesis.</text>
</comment>
<dbReference type="EC" id="2.7.1.169" evidence="1"/>
<dbReference type="GO" id="GO:0005524">
    <property type="term" value="F:ATP binding"/>
    <property type="evidence" value="ECO:0007669"/>
    <property type="project" value="UniProtKB-KW"/>
</dbReference>
<sequence>MVKAFCPGHITCFFQPSDPGQADLLRRGSRGAGIRLSLGSEAVLEERSDDRVRVAIDGVETSAPVTEYVMSQMLPGRGYDVIVSNGLPCGEGFGMSASGAIAVALCAADILGEGMPAVYRAAHKADIVGGGGLGDVSAISCPVHQPVRVDPGLPPRGRVVGTGIRFERLTLAVLGSRMDTGKVLADGTAFRSISSAGEKAMGEFMRSPDKGALFRISNGFSASSGVEGPEIASAIARLRSAGMMSAMCMLGNSIFADASEDEVREVLGDVRTYACSSTDELPKVIRRE</sequence>
<dbReference type="GO" id="GO:0015937">
    <property type="term" value="P:coenzyme A biosynthetic process"/>
    <property type="evidence" value="ECO:0007669"/>
    <property type="project" value="UniProtKB-UniRule"/>
</dbReference>
<dbReference type="GO" id="GO:0016301">
    <property type="term" value="F:kinase activity"/>
    <property type="evidence" value="ECO:0007669"/>
    <property type="project" value="UniProtKB-UniRule"/>
</dbReference>
<comment type="catalytic activity">
    <reaction evidence="1">
        <text>(R)-pantoate + ATP = (R)-4-phosphopantoate + ADP + H(+)</text>
        <dbReference type="Rhea" id="RHEA:28246"/>
        <dbReference type="ChEBI" id="CHEBI:15378"/>
        <dbReference type="ChEBI" id="CHEBI:15980"/>
        <dbReference type="ChEBI" id="CHEBI:30616"/>
        <dbReference type="ChEBI" id="CHEBI:61294"/>
        <dbReference type="ChEBI" id="CHEBI:456216"/>
        <dbReference type="EC" id="2.7.1.169"/>
    </reaction>
</comment>
<gene>
    <name evidence="3" type="ORF">BKD89_00670</name>
</gene>
<feature type="domain" description="GHMP kinase N-terminal" evidence="2">
    <location>
        <begin position="71"/>
        <end position="139"/>
    </location>
</feature>
<evidence type="ECO:0000313" key="4">
    <source>
        <dbReference type="Proteomes" id="UP000273278"/>
    </source>
</evidence>
<keyword evidence="1" id="KW-0547">Nucleotide-binding</keyword>
<accession>A0A3G3IFJ9</accession>
<name>A0A3G3IFJ9_9ARCH</name>
<dbReference type="GeneID" id="41320937"/>
<dbReference type="InterPro" id="IPR020568">
    <property type="entry name" value="Ribosomal_Su5_D2-typ_SF"/>
</dbReference>
<dbReference type="Pfam" id="PF00288">
    <property type="entry name" value="GHMP_kinases_N"/>
    <property type="match status" value="1"/>
</dbReference>
<dbReference type="PIRSF" id="PIRSF016896">
    <property type="entry name" value="GHMP_arc_MJ0969"/>
    <property type="match status" value="1"/>
</dbReference>
<comment type="function">
    <text evidence="1">Phosphorylates (R)-pantoate to form (R)-4-phosphopantoate in the CoA biosynthesis pathway.</text>
</comment>
<protein>
    <recommendedName>
        <fullName evidence="1">Pantoate kinase</fullName>
        <shortName evidence="1">PoK</shortName>
        <ecNumber evidence="1">2.7.1.169</ecNumber>
    </recommendedName>
</protein>
<proteinExistence type="inferred from homology"/>
<evidence type="ECO:0000256" key="1">
    <source>
        <dbReference type="HAMAP-Rule" id="MF_02223"/>
    </source>
</evidence>
<reference evidence="3 4" key="1">
    <citation type="submission" date="2016-10" db="EMBL/GenBank/DDBJ databases">
        <title>Complete genome of the TMA-utilizing, human hosted archaeon Methanomethylophilus alvus Gen. nov, sp. nov., strain Mx-05, derived from a pure culture.</title>
        <authorList>
            <person name="Brugere J.-F."/>
            <person name="Ben Hania W."/>
            <person name="Chaudhary P.P."/>
            <person name="Gaci N."/>
            <person name="Borrel G."/>
            <person name="Cao Van Tuat L."/>
            <person name="Fardeau M.-L."/>
            <person name="Harris H.M.B."/>
            <person name="O'Toole P.W."/>
            <person name="Ollivier B."/>
        </authorList>
    </citation>
    <scope>NUCLEOTIDE SEQUENCE [LARGE SCALE GENOMIC DNA]</scope>
    <source>
        <strain evidence="3 4">Mx-05</strain>
    </source>
</reference>
<dbReference type="EMBL" id="CP017686">
    <property type="protein sequence ID" value="AYQ54334.1"/>
    <property type="molecule type" value="Genomic_DNA"/>
</dbReference>
<dbReference type="AlphaFoldDB" id="A0A3G3IFJ9"/>
<dbReference type="HAMAP" id="MF_02223">
    <property type="entry name" value="Pantoate_kinase"/>
    <property type="match status" value="1"/>
</dbReference>
<keyword evidence="1 3" id="KW-0418">Kinase</keyword>
<dbReference type="InterPro" id="IPR014721">
    <property type="entry name" value="Ribsml_uS5_D2-typ_fold_subgr"/>
</dbReference>
<evidence type="ECO:0000259" key="2">
    <source>
        <dbReference type="Pfam" id="PF00288"/>
    </source>
</evidence>
<dbReference type="OMA" id="MLGETVF"/>
<comment type="similarity">
    <text evidence="1">Belongs to the GHMP kinase family. PoK subfamily.</text>
</comment>
<dbReference type="UniPathway" id="UPA00241"/>
<dbReference type="Gene3D" id="3.30.230.10">
    <property type="match status" value="1"/>
</dbReference>
<dbReference type="RefSeq" id="WP_015504044.1">
    <property type="nucleotide sequence ID" value="NZ_CP017686.1"/>
</dbReference>
<keyword evidence="1" id="KW-0808">Transferase</keyword>
<keyword evidence="1" id="KW-0067">ATP-binding</keyword>
<dbReference type="PANTHER" id="PTHR42282">
    <property type="entry name" value="PANTOATE KINASE-RELATED"/>
    <property type="match status" value="1"/>
</dbReference>
<dbReference type="Proteomes" id="UP000273278">
    <property type="component" value="Chromosome"/>
</dbReference>
<dbReference type="InterPro" id="IPR012043">
    <property type="entry name" value="PoK"/>
</dbReference>
<dbReference type="PANTHER" id="PTHR42282:SF1">
    <property type="entry name" value="PANTOATE KINASE"/>
    <property type="match status" value="1"/>
</dbReference>
<evidence type="ECO:0000313" key="3">
    <source>
        <dbReference type="EMBL" id="AYQ54334.1"/>
    </source>
</evidence>
<organism evidence="3 4">
    <name type="scientific">Methanomethylophilus alvi</name>
    <dbReference type="NCBI Taxonomy" id="1291540"/>
    <lineage>
        <taxon>Archaea</taxon>
        <taxon>Methanobacteriati</taxon>
        <taxon>Thermoplasmatota</taxon>
        <taxon>Thermoplasmata</taxon>
        <taxon>Methanomassiliicoccales</taxon>
        <taxon>Methanomethylophilaceae</taxon>
        <taxon>Methanomethylophilus</taxon>
    </lineage>
</organism>
<dbReference type="InterPro" id="IPR006204">
    <property type="entry name" value="GHMP_kinase_N_dom"/>
</dbReference>